<comment type="caution">
    <text evidence="2">The sequence shown here is derived from an EMBL/GenBank/DDBJ whole genome shotgun (WGS) entry which is preliminary data.</text>
</comment>
<keyword evidence="1" id="KW-0472">Membrane</keyword>
<name>A0ABX1L4R2_9LACO</name>
<keyword evidence="3" id="KW-1185">Reference proteome</keyword>
<dbReference type="Proteomes" id="UP000707477">
    <property type="component" value="Unassembled WGS sequence"/>
</dbReference>
<evidence type="ECO:0000256" key="1">
    <source>
        <dbReference type="SAM" id="Phobius"/>
    </source>
</evidence>
<evidence type="ECO:0000313" key="2">
    <source>
        <dbReference type="EMBL" id="NLR30030.1"/>
    </source>
</evidence>
<protein>
    <submittedName>
        <fullName evidence="2">Uncharacterized protein</fullName>
    </submittedName>
</protein>
<proteinExistence type="predicted"/>
<dbReference type="RefSeq" id="WP_168849800.1">
    <property type="nucleotide sequence ID" value="NZ_JAAVSD010000019.1"/>
</dbReference>
<reference evidence="2 3" key="1">
    <citation type="submission" date="2020-03" db="EMBL/GenBank/DDBJ databases">
        <authorList>
            <person name="Zhang Z."/>
            <person name="Guo Z."/>
            <person name="Hou Q."/>
            <person name="Shen X."/>
        </authorList>
    </citation>
    <scope>NUCLEOTIDE SEQUENCE [LARGE SCALE GENOMIC DNA]</scope>
    <source>
        <strain evidence="2 3">HBUAS51329</strain>
    </source>
</reference>
<feature type="transmembrane region" description="Helical" evidence="1">
    <location>
        <begin position="6"/>
        <end position="26"/>
    </location>
</feature>
<sequence length="56" mass="6165">MNLRRVISSLTLAVVMLAIVSGIAWFSMGKRTITQLTTPGDPVRSTRVRASQIHVK</sequence>
<accession>A0ABX1L4R2</accession>
<dbReference type="EMBL" id="JAAVSD010000019">
    <property type="protein sequence ID" value="NLR30030.1"/>
    <property type="molecule type" value="Genomic_DNA"/>
</dbReference>
<gene>
    <name evidence="2" type="ORF">HEQ44_07510</name>
</gene>
<keyword evidence="1" id="KW-1133">Transmembrane helix</keyword>
<keyword evidence="1" id="KW-0812">Transmembrane</keyword>
<organism evidence="2 3">
    <name type="scientific">Levilactobacillus tujiorum</name>
    <dbReference type="NCBI Taxonomy" id="2912243"/>
    <lineage>
        <taxon>Bacteria</taxon>
        <taxon>Bacillati</taxon>
        <taxon>Bacillota</taxon>
        <taxon>Bacilli</taxon>
        <taxon>Lactobacillales</taxon>
        <taxon>Lactobacillaceae</taxon>
        <taxon>Levilactobacillus</taxon>
    </lineage>
</organism>
<evidence type="ECO:0000313" key="3">
    <source>
        <dbReference type="Proteomes" id="UP000707477"/>
    </source>
</evidence>